<sequence>MKVIYDRTSIKTSFYSSMGSWKGVTSTLGFVDYKSASPSRNNLILIFQNRNLETLIGSFESHIDDFVALLERNDSLLVDGVVIFRLLALDIVTDVLWGEQDRLLRARQSDGDSNTSSEASMNVFLRRFHAFSTWNATKSFIYGTDLAVRLFGSRK</sequence>
<name>A0A0A1T436_9HYPO</name>
<dbReference type="HOGENOM" id="CLU_1696740_0_0_1"/>
<dbReference type="Proteomes" id="UP000039046">
    <property type="component" value="Unassembled WGS sequence"/>
</dbReference>
<dbReference type="EMBL" id="CDHN01000001">
    <property type="protein sequence ID" value="CEJ80855.1"/>
    <property type="molecule type" value="Genomic_DNA"/>
</dbReference>
<keyword evidence="2" id="KW-1185">Reference proteome</keyword>
<evidence type="ECO:0000313" key="2">
    <source>
        <dbReference type="Proteomes" id="UP000039046"/>
    </source>
</evidence>
<dbReference type="GO" id="GO:0020037">
    <property type="term" value="F:heme binding"/>
    <property type="evidence" value="ECO:0007669"/>
    <property type="project" value="InterPro"/>
</dbReference>
<dbReference type="GO" id="GO:0016705">
    <property type="term" value="F:oxidoreductase activity, acting on paired donors, with incorporation or reduction of molecular oxygen"/>
    <property type="evidence" value="ECO:0007669"/>
    <property type="project" value="InterPro"/>
</dbReference>
<gene>
    <name evidence="1" type="ORF">VHEMI01015</name>
</gene>
<dbReference type="InterPro" id="IPR036396">
    <property type="entry name" value="Cyt_P450_sf"/>
</dbReference>
<proteinExistence type="predicted"/>
<dbReference type="GO" id="GO:0004497">
    <property type="term" value="F:monooxygenase activity"/>
    <property type="evidence" value="ECO:0007669"/>
    <property type="project" value="InterPro"/>
</dbReference>
<dbReference type="OrthoDB" id="5057719at2759"/>
<organism evidence="1 2">
    <name type="scientific">[Torrubiella] hemipterigena</name>
    <dbReference type="NCBI Taxonomy" id="1531966"/>
    <lineage>
        <taxon>Eukaryota</taxon>
        <taxon>Fungi</taxon>
        <taxon>Dikarya</taxon>
        <taxon>Ascomycota</taxon>
        <taxon>Pezizomycotina</taxon>
        <taxon>Sordariomycetes</taxon>
        <taxon>Hypocreomycetidae</taxon>
        <taxon>Hypocreales</taxon>
        <taxon>Clavicipitaceae</taxon>
        <taxon>Clavicipitaceae incertae sedis</taxon>
        <taxon>'Torrubiella' clade</taxon>
    </lineage>
</organism>
<dbReference type="SUPFAM" id="SSF48264">
    <property type="entry name" value="Cytochrome P450"/>
    <property type="match status" value="1"/>
</dbReference>
<accession>A0A0A1T436</accession>
<reference evidence="1 2" key="1">
    <citation type="journal article" date="2015" name="Genome Announc.">
        <title>Draft Genome Sequence and Gene Annotation of the Entomopathogenic Fungus Verticillium hemipterigenum.</title>
        <authorList>
            <person name="Horn F."/>
            <person name="Habel A."/>
            <person name="Scharf D.H."/>
            <person name="Dworschak J."/>
            <person name="Brakhage A.A."/>
            <person name="Guthke R."/>
            <person name="Hertweck C."/>
            <person name="Linde J."/>
        </authorList>
    </citation>
    <scope>NUCLEOTIDE SEQUENCE [LARGE SCALE GENOMIC DNA]</scope>
</reference>
<dbReference type="AlphaFoldDB" id="A0A0A1T436"/>
<dbReference type="GO" id="GO:0005506">
    <property type="term" value="F:iron ion binding"/>
    <property type="evidence" value="ECO:0007669"/>
    <property type="project" value="InterPro"/>
</dbReference>
<evidence type="ECO:0000313" key="1">
    <source>
        <dbReference type="EMBL" id="CEJ80855.1"/>
    </source>
</evidence>
<protein>
    <submittedName>
        <fullName evidence="1">Uncharacterized protein</fullName>
    </submittedName>
</protein>